<proteinExistence type="predicted"/>
<name>A0A0E9QSY9_ANGAN</name>
<accession>A0A0E9QSY9</accession>
<organism evidence="1">
    <name type="scientific">Anguilla anguilla</name>
    <name type="common">European freshwater eel</name>
    <name type="synonym">Muraena anguilla</name>
    <dbReference type="NCBI Taxonomy" id="7936"/>
    <lineage>
        <taxon>Eukaryota</taxon>
        <taxon>Metazoa</taxon>
        <taxon>Chordata</taxon>
        <taxon>Craniata</taxon>
        <taxon>Vertebrata</taxon>
        <taxon>Euteleostomi</taxon>
        <taxon>Actinopterygii</taxon>
        <taxon>Neopterygii</taxon>
        <taxon>Teleostei</taxon>
        <taxon>Anguilliformes</taxon>
        <taxon>Anguillidae</taxon>
        <taxon>Anguilla</taxon>
    </lineage>
</organism>
<evidence type="ECO:0000313" key="1">
    <source>
        <dbReference type="EMBL" id="JAH19939.1"/>
    </source>
</evidence>
<reference evidence="1" key="2">
    <citation type="journal article" date="2015" name="Fish Shellfish Immunol.">
        <title>Early steps in the European eel (Anguilla anguilla)-Vibrio vulnificus interaction in the gills: Role of the RtxA13 toxin.</title>
        <authorList>
            <person name="Callol A."/>
            <person name="Pajuelo D."/>
            <person name="Ebbesson L."/>
            <person name="Teles M."/>
            <person name="MacKenzie S."/>
            <person name="Amaro C."/>
        </authorList>
    </citation>
    <scope>NUCLEOTIDE SEQUENCE</scope>
</reference>
<reference evidence="1" key="1">
    <citation type="submission" date="2014-11" db="EMBL/GenBank/DDBJ databases">
        <authorList>
            <person name="Amaro Gonzalez C."/>
        </authorList>
    </citation>
    <scope>NUCLEOTIDE SEQUENCE</scope>
</reference>
<protein>
    <submittedName>
        <fullName evidence="1">Uncharacterized protein</fullName>
    </submittedName>
</protein>
<dbReference type="EMBL" id="GBXM01088638">
    <property type="protein sequence ID" value="JAH19939.1"/>
    <property type="molecule type" value="Transcribed_RNA"/>
</dbReference>
<sequence>MQKRCLFHRIFAHCCCFYPQR</sequence>
<dbReference type="AlphaFoldDB" id="A0A0E9QSY9"/>